<dbReference type="Pfam" id="PF12838">
    <property type="entry name" value="Fer4_7"/>
    <property type="match status" value="1"/>
</dbReference>
<dbReference type="GO" id="GO:0005886">
    <property type="term" value="C:plasma membrane"/>
    <property type="evidence" value="ECO:0007669"/>
    <property type="project" value="UniProtKB-SubCell"/>
</dbReference>
<evidence type="ECO:0000256" key="5">
    <source>
        <dbReference type="ARBA" id="ARBA00022982"/>
    </source>
</evidence>
<keyword evidence="8" id="KW-0472">Membrane</keyword>
<organism evidence="10 11">
    <name type="scientific">Fusobacterium pseudoperiodonticum</name>
    <dbReference type="NCBI Taxonomy" id="2663009"/>
    <lineage>
        <taxon>Bacteria</taxon>
        <taxon>Fusobacteriati</taxon>
        <taxon>Fusobacteriota</taxon>
        <taxon>Fusobacteriia</taxon>
        <taxon>Fusobacteriales</taxon>
        <taxon>Fusobacteriaceae</taxon>
        <taxon>Fusobacterium</taxon>
    </lineage>
</organism>
<dbReference type="InterPro" id="IPR017900">
    <property type="entry name" value="4Fe4S_Fe_S_CS"/>
</dbReference>
<keyword evidence="8" id="KW-1278">Translocase</keyword>
<comment type="function">
    <text evidence="8">Part of a membrane-bound complex that couples electron transfer with translocation of ions across the membrane.</text>
</comment>
<dbReference type="NCBIfam" id="TIGR01945">
    <property type="entry name" value="rnfC"/>
    <property type="match status" value="1"/>
</dbReference>
<dbReference type="Proteomes" id="UP000230056">
    <property type="component" value="Chromosome"/>
</dbReference>
<dbReference type="GO" id="GO:0009055">
    <property type="term" value="F:electron transfer activity"/>
    <property type="evidence" value="ECO:0007669"/>
    <property type="project" value="InterPro"/>
</dbReference>
<proteinExistence type="inferred from homology"/>
<feature type="binding site" evidence="8">
    <location>
        <position position="419"/>
    </location>
    <ligand>
        <name>[4Fe-4S] cluster</name>
        <dbReference type="ChEBI" id="CHEBI:49883"/>
        <label>1</label>
    </ligand>
</feature>
<feature type="binding site" evidence="8">
    <location>
        <position position="373"/>
    </location>
    <ligand>
        <name>[4Fe-4S] cluster</name>
        <dbReference type="ChEBI" id="CHEBI:49883"/>
        <label>1</label>
    </ligand>
</feature>
<feature type="binding site" evidence="8">
    <location>
        <position position="415"/>
    </location>
    <ligand>
        <name>[4Fe-4S] cluster</name>
        <dbReference type="ChEBI" id="CHEBI:49883"/>
        <label>2</label>
    </ligand>
</feature>
<dbReference type="HAMAP" id="MF_00461">
    <property type="entry name" value="RsxC_RnfC"/>
    <property type="match status" value="1"/>
</dbReference>
<dbReference type="Pfam" id="PF01512">
    <property type="entry name" value="Complex1_51K"/>
    <property type="match status" value="1"/>
</dbReference>
<dbReference type="PROSITE" id="PS51379">
    <property type="entry name" value="4FE4S_FER_2"/>
    <property type="match status" value="2"/>
</dbReference>
<accession>A0A2D3NX84</accession>
<keyword evidence="4 8" id="KW-0677">Repeat</keyword>
<dbReference type="Gene3D" id="3.40.50.11540">
    <property type="entry name" value="NADH-ubiquinone oxidoreductase 51kDa subunit"/>
    <property type="match status" value="1"/>
</dbReference>
<dbReference type="Pfam" id="PF10531">
    <property type="entry name" value="SLBB"/>
    <property type="match status" value="1"/>
</dbReference>
<dbReference type="EC" id="7.-.-.-" evidence="8"/>
<dbReference type="GO" id="GO:0051539">
    <property type="term" value="F:4 iron, 4 sulfur cluster binding"/>
    <property type="evidence" value="ECO:0007669"/>
    <property type="project" value="UniProtKB-KW"/>
</dbReference>
<dbReference type="InterPro" id="IPR010208">
    <property type="entry name" value="Ion_transpt_RnfC/RsxC"/>
</dbReference>
<name>A0A2D3NX84_9FUSO</name>
<evidence type="ECO:0000313" key="11">
    <source>
        <dbReference type="Proteomes" id="UP000230056"/>
    </source>
</evidence>
<keyword evidence="2 8" id="KW-0004">4Fe-4S</keyword>
<evidence type="ECO:0000256" key="2">
    <source>
        <dbReference type="ARBA" id="ARBA00022485"/>
    </source>
</evidence>
<dbReference type="InterPro" id="IPR019554">
    <property type="entry name" value="Soluble_ligand-bd"/>
</dbReference>
<dbReference type="InterPro" id="IPR037225">
    <property type="entry name" value="Nuo51_FMN-bd_sf"/>
</dbReference>
<dbReference type="PROSITE" id="PS00198">
    <property type="entry name" value="4FE4S_FER_1"/>
    <property type="match status" value="1"/>
</dbReference>
<evidence type="ECO:0000256" key="3">
    <source>
        <dbReference type="ARBA" id="ARBA00022723"/>
    </source>
</evidence>
<dbReference type="Gene3D" id="3.30.70.20">
    <property type="match status" value="1"/>
</dbReference>
<dbReference type="NCBIfam" id="NF003454">
    <property type="entry name" value="PRK05035.1"/>
    <property type="match status" value="1"/>
</dbReference>
<dbReference type="PANTHER" id="PTHR43034:SF2">
    <property type="entry name" value="ION-TRANSLOCATING OXIDOREDUCTASE COMPLEX SUBUNIT C"/>
    <property type="match status" value="1"/>
</dbReference>
<sequence length="441" mass="47834">MKGVFLMKFFGFRGGVHPPENKIQTEHLPIEKLESPNEIFVPLLQHIGAPLNPIVNVGDRVLKGQKIADAEGLAVPVHAPVSGTVTKIENRVYPLSGKVMTIFIENDKKEEWAELTKIANWETADKKELLDIIREKGIVGIGGATFPTHVKLNPPPNTKLDSLILNGAECEPYLNSDNRLMLENPKSIIEGIKIIKKILNVPDVYVGIEDNKPEAIESMRKAAEGTGINIVPLKTKYPQGGEKQLIKSILDRQVPSGQLPSAVGVVVQNTGTAAAIYEAVVNGKPLIEKVVTVTGKAIKNPKNLKVAIGTPFSYILDHCGINRDEMERLVMGGPMMGLAQMTEEATVVKGTSGLLALTNEEMRPYKTKACISCSKCVSACPMGLAPLMFDRLAAAKEYEAMAGHNLMDCIECGSCAYICPANRPLAEAIKTGKAKLRAKKK</sequence>
<dbReference type="InterPro" id="IPR026902">
    <property type="entry name" value="RnfC_N"/>
</dbReference>
<dbReference type="Pfam" id="PF13375">
    <property type="entry name" value="RnfC_N"/>
    <property type="match status" value="1"/>
</dbReference>
<comment type="subcellular location">
    <subcellularLocation>
        <location evidence="8">Cell membrane</location>
        <topology evidence="8">Peripheral membrane protein</topology>
    </subcellularLocation>
</comment>
<keyword evidence="7 8" id="KW-0411">Iron-sulfur</keyword>
<reference evidence="10 11" key="1">
    <citation type="submission" date="2017-11" db="EMBL/GenBank/DDBJ databases">
        <title>Genome sequencing of Fusobacterium periodonticum KCOM 1261.</title>
        <authorList>
            <person name="Kook J.-K."/>
            <person name="Park S.-N."/>
            <person name="Lim Y.K."/>
        </authorList>
    </citation>
    <scope>NUCLEOTIDE SEQUENCE [LARGE SCALE GENOMIC DNA]</scope>
    <source>
        <strain evidence="10 11">KCOM 1261</strain>
    </source>
</reference>
<evidence type="ECO:0000256" key="6">
    <source>
        <dbReference type="ARBA" id="ARBA00023004"/>
    </source>
</evidence>
<dbReference type="InterPro" id="IPR017896">
    <property type="entry name" value="4Fe4S_Fe-S-bd"/>
</dbReference>
<feature type="binding site" evidence="8">
    <location>
        <position position="376"/>
    </location>
    <ligand>
        <name>[4Fe-4S] cluster</name>
        <dbReference type="ChEBI" id="CHEBI:49883"/>
        <label>1</label>
    </ligand>
</feature>
<dbReference type="SUPFAM" id="SSF46548">
    <property type="entry name" value="alpha-helical ferredoxin"/>
    <property type="match status" value="1"/>
</dbReference>
<keyword evidence="8" id="KW-1003">Cell membrane</keyword>
<comment type="similarity">
    <text evidence="8">Belongs to the 4Fe4S bacterial-type ferredoxin family. RnfC subfamily.</text>
</comment>
<evidence type="ECO:0000256" key="4">
    <source>
        <dbReference type="ARBA" id="ARBA00022737"/>
    </source>
</evidence>
<protein>
    <recommendedName>
        <fullName evidence="8">Ion-translocating oxidoreductase complex subunit C</fullName>
        <ecNumber evidence="8">7.-.-.-</ecNumber>
    </recommendedName>
    <alternativeName>
        <fullName evidence="8">Rnf electron transport complex subunit C</fullName>
    </alternativeName>
</protein>
<dbReference type="GO" id="GO:0046872">
    <property type="term" value="F:metal ion binding"/>
    <property type="evidence" value="ECO:0007669"/>
    <property type="project" value="UniProtKB-KW"/>
</dbReference>
<keyword evidence="6 8" id="KW-0408">Iron</keyword>
<dbReference type="AlphaFoldDB" id="A0A2D3NX84"/>
<dbReference type="SUPFAM" id="SSF142019">
    <property type="entry name" value="Nqo1 FMN-binding domain-like"/>
    <property type="match status" value="1"/>
</dbReference>
<keyword evidence="1 8" id="KW-0813">Transport</keyword>
<gene>
    <name evidence="8" type="primary">rnfC</name>
    <name evidence="10" type="ORF">CTM72_05540</name>
</gene>
<dbReference type="InterPro" id="IPR011538">
    <property type="entry name" value="Nuo51_FMN-bd"/>
</dbReference>
<dbReference type="PANTHER" id="PTHR43034">
    <property type="entry name" value="ION-TRANSLOCATING OXIDOREDUCTASE COMPLEX SUBUNIT C"/>
    <property type="match status" value="1"/>
</dbReference>
<dbReference type="EMBL" id="CP024699">
    <property type="protein sequence ID" value="ATV59264.1"/>
    <property type="molecule type" value="Genomic_DNA"/>
</dbReference>
<evidence type="ECO:0000313" key="10">
    <source>
        <dbReference type="EMBL" id="ATV59264.1"/>
    </source>
</evidence>
<feature type="binding site" evidence="8">
    <location>
        <position position="412"/>
    </location>
    <ligand>
        <name>[4Fe-4S] cluster</name>
        <dbReference type="ChEBI" id="CHEBI:49883"/>
        <label>2</label>
    </ligand>
</feature>
<feature type="domain" description="4Fe-4S ferredoxin-type" evidence="9">
    <location>
        <begin position="360"/>
        <end position="390"/>
    </location>
</feature>
<comment type="cofactor">
    <cofactor evidence="8">
        <name>[4Fe-4S] cluster</name>
        <dbReference type="ChEBI" id="CHEBI:49883"/>
    </cofactor>
    <text evidence="8">Binds 2 [4Fe-4S] clusters per subunit.</text>
</comment>
<dbReference type="GO" id="GO:0022900">
    <property type="term" value="P:electron transport chain"/>
    <property type="evidence" value="ECO:0007669"/>
    <property type="project" value="UniProtKB-UniRule"/>
</dbReference>
<evidence type="ECO:0000256" key="7">
    <source>
        <dbReference type="ARBA" id="ARBA00023014"/>
    </source>
</evidence>
<keyword evidence="5 8" id="KW-0249">Electron transport</keyword>
<keyword evidence="3 8" id="KW-0479">Metal-binding</keyword>
<feature type="binding site" evidence="8">
    <location>
        <position position="380"/>
    </location>
    <ligand>
        <name>[4Fe-4S] cluster</name>
        <dbReference type="ChEBI" id="CHEBI:49883"/>
        <label>2</label>
    </ligand>
</feature>
<evidence type="ECO:0000259" key="9">
    <source>
        <dbReference type="PROSITE" id="PS51379"/>
    </source>
</evidence>
<feature type="binding site" evidence="8">
    <location>
        <position position="409"/>
    </location>
    <ligand>
        <name>[4Fe-4S] cluster</name>
        <dbReference type="ChEBI" id="CHEBI:49883"/>
        <label>2</label>
    </ligand>
</feature>
<evidence type="ECO:0000256" key="8">
    <source>
        <dbReference type="HAMAP-Rule" id="MF_00461"/>
    </source>
</evidence>
<feature type="domain" description="4Fe-4S ferredoxin-type" evidence="9">
    <location>
        <begin position="400"/>
        <end position="429"/>
    </location>
</feature>
<evidence type="ECO:0000256" key="1">
    <source>
        <dbReference type="ARBA" id="ARBA00022448"/>
    </source>
</evidence>
<comment type="subunit">
    <text evidence="8">The complex is composed of six subunits: RnfA, RnfB, RnfC, RnfD, RnfE and RnfG.</text>
</comment>
<feature type="binding site" evidence="8">
    <location>
        <position position="370"/>
    </location>
    <ligand>
        <name>[4Fe-4S] cluster</name>
        <dbReference type="ChEBI" id="CHEBI:49883"/>
        <label>1</label>
    </ligand>
</feature>